<name>A0A0R0CUE3_9GAMM</name>
<comment type="caution">
    <text evidence="12">The sequence shown here is derived from an EMBL/GenBank/DDBJ whole genome shotgun (WGS) entry which is preliminary data.</text>
</comment>
<dbReference type="GO" id="GO:0015627">
    <property type="term" value="C:type II protein secretion system complex"/>
    <property type="evidence" value="ECO:0007669"/>
    <property type="project" value="InterPro"/>
</dbReference>
<evidence type="ECO:0000256" key="4">
    <source>
        <dbReference type="ARBA" id="ARBA00022481"/>
    </source>
</evidence>
<reference evidence="12 13" key="1">
    <citation type="submission" date="2015-05" db="EMBL/GenBank/DDBJ databases">
        <title>Genome sequencing and analysis of members of genus Stenotrophomonas.</title>
        <authorList>
            <person name="Patil P.P."/>
            <person name="Midha S."/>
            <person name="Patil P.B."/>
        </authorList>
    </citation>
    <scope>NUCLEOTIDE SEQUENCE [LARGE SCALE GENOMIC DNA]</scope>
    <source>
        <strain evidence="12 13">DSM 21858</strain>
    </source>
</reference>
<keyword evidence="13" id="KW-1185">Reference proteome</keyword>
<dbReference type="InterPro" id="IPR045584">
    <property type="entry name" value="Pilin-like"/>
</dbReference>
<evidence type="ECO:0000259" key="11">
    <source>
        <dbReference type="Pfam" id="PF12019"/>
    </source>
</evidence>
<dbReference type="GO" id="GO:0005886">
    <property type="term" value="C:plasma membrane"/>
    <property type="evidence" value="ECO:0007669"/>
    <property type="project" value="UniProtKB-SubCell"/>
</dbReference>
<feature type="domain" description="General secretion pathway GspH" evidence="11">
    <location>
        <begin position="31"/>
        <end position="142"/>
    </location>
</feature>
<dbReference type="Gene3D" id="3.55.40.10">
    <property type="entry name" value="minor pseudopilin epsh domain"/>
    <property type="match status" value="1"/>
</dbReference>
<gene>
    <name evidence="12" type="ORF">ABB29_12230</name>
</gene>
<dbReference type="Pfam" id="PF12019">
    <property type="entry name" value="GspH"/>
    <property type="match status" value="1"/>
</dbReference>
<evidence type="ECO:0000256" key="9">
    <source>
        <dbReference type="ARBA" id="ARBA00025772"/>
    </source>
</evidence>
<dbReference type="AlphaFoldDB" id="A0A0R0CUE3"/>
<accession>A0A0R0CUE3</accession>
<evidence type="ECO:0000256" key="7">
    <source>
        <dbReference type="ARBA" id="ARBA00022989"/>
    </source>
</evidence>
<keyword evidence="3" id="KW-1003">Cell membrane</keyword>
<dbReference type="PATRIC" id="fig|344882.3.peg.818"/>
<keyword evidence="8" id="KW-0472">Membrane</keyword>
<keyword evidence="5" id="KW-0997">Cell inner membrane</keyword>
<dbReference type="STRING" id="344882.ABB29_12230"/>
<comment type="subcellular location">
    <subcellularLocation>
        <location evidence="1">Cell inner membrane</location>
        <topology evidence="1">Single-pass membrane protein</topology>
    </subcellularLocation>
</comment>
<keyword evidence="7" id="KW-1133">Transmembrane helix</keyword>
<evidence type="ECO:0000256" key="6">
    <source>
        <dbReference type="ARBA" id="ARBA00022692"/>
    </source>
</evidence>
<evidence type="ECO:0000313" key="12">
    <source>
        <dbReference type="EMBL" id="KRG69252.1"/>
    </source>
</evidence>
<organism evidence="12 13">
    <name type="scientific">Pseudoxanthomonas dokdonensis</name>
    <dbReference type="NCBI Taxonomy" id="344882"/>
    <lineage>
        <taxon>Bacteria</taxon>
        <taxon>Pseudomonadati</taxon>
        <taxon>Pseudomonadota</taxon>
        <taxon>Gammaproteobacteria</taxon>
        <taxon>Lysobacterales</taxon>
        <taxon>Lysobacteraceae</taxon>
        <taxon>Pseudoxanthomonas</taxon>
    </lineage>
</organism>
<evidence type="ECO:0000256" key="5">
    <source>
        <dbReference type="ARBA" id="ARBA00022519"/>
    </source>
</evidence>
<comment type="similarity">
    <text evidence="9">Belongs to the GSP H family.</text>
</comment>
<dbReference type="GO" id="GO:0015628">
    <property type="term" value="P:protein secretion by the type II secretion system"/>
    <property type="evidence" value="ECO:0007669"/>
    <property type="project" value="InterPro"/>
</dbReference>
<keyword evidence="6" id="KW-0812">Transmembrane</keyword>
<evidence type="ECO:0000256" key="1">
    <source>
        <dbReference type="ARBA" id="ARBA00004377"/>
    </source>
</evidence>
<evidence type="ECO:0000313" key="13">
    <source>
        <dbReference type="Proteomes" id="UP000052052"/>
    </source>
</evidence>
<sequence>MVTLSVLAVLVTLAVPSFTSLINNNRLTANVNELVTSFQLARTEAVRRNQRITVCRTTDGATCAAAAGAWNNWLTVDSAGEILRSVGAKAPVGVSSTRAAFTFRADGLLREANGLLVSDDNALTVCMPTTYPAENQRRLSIAAGSRFSSTKANGSGQCP</sequence>
<keyword evidence="4" id="KW-0488">Methylation</keyword>
<dbReference type="EMBL" id="LDJL01000011">
    <property type="protein sequence ID" value="KRG69252.1"/>
    <property type="molecule type" value="Genomic_DNA"/>
</dbReference>
<evidence type="ECO:0000256" key="8">
    <source>
        <dbReference type="ARBA" id="ARBA00023136"/>
    </source>
</evidence>
<dbReference type="Proteomes" id="UP000052052">
    <property type="component" value="Unassembled WGS sequence"/>
</dbReference>
<proteinExistence type="inferred from homology"/>
<protein>
    <recommendedName>
        <fullName evidence="2">Type II secretion system protein H</fullName>
    </recommendedName>
    <alternativeName>
        <fullName evidence="10">General secretion pathway protein H</fullName>
    </alternativeName>
</protein>
<dbReference type="SUPFAM" id="SSF54523">
    <property type="entry name" value="Pili subunits"/>
    <property type="match status" value="1"/>
</dbReference>
<dbReference type="InterPro" id="IPR022346">
    <property type="entry name" value="T2SS_GspH"/>
</dbReference>
<evidence type="ECO:0000256" key="2">
    <source>
        <dbReference type="ARBA" id="ARBA00021549"/>
    </source>
</evidence>
<evidence type="ECO:0000256" key="3">
    <source>
        <dbReference type="ARBA" id="ARBA00022475"/>
    </source>
</evidence>
<evidence type="ECO:0000256" key="10">
    <source>
        <dbReference type="ARBA" id="ARBA00030775"/>
    </source>
</evidence>